<feature type="region of interest" description="Disordered" evidence="1">
    <location>
        <begin position="47"/>
        <end position="115"/>
    </location>
</feature>
<name>A0ABV5FZL8_9MICC</name>
<comment type="caution">
    <text evidence="2">The sequence shown here is derived from an EMBL/GenBank/DDBJ whole genome shotgun (WGS) entry which is preliminary data.</text>
</comment>
<feature type="compositionally biased region" description="Basic residues" evidence="1">
    <location>
        <begin position="59"/>
        <end position="73"/>
    </location>
</feature>
<gene>
    <name evidence="2" type="ORF">ACFFX0_11830</name>
</gene>
<sequence length="115" mass="12801">MRTWVWTGVVARSTPPFSQSTGAHPPRALTVGLTGHEQPWIRDARAPAGVRHLCPPSSRRCRSRGGRGHRHRVRVDPLRRGHGRAGDRRPLHHHRVWPLRSGPPLVDGRHGGRGG</sequence>
<evidence type="ECO:0000313" key="3">
    <source>
        <dbReference type="Proteomes" id="UP001589575"/>
    </source>
</evidence>
<reference evidence="2 3" key="1">
    <citation type="submission" date="2024-09" db="EMBL/GenBank/DDBJ databases">
        <authorList>
            <person name="Sun Q."/>
            <person name="Mori K."/>
        </authorList>
    </citation>
    <scope>NUCLEOTIDE SEQUENCE [LARGE SCALE GENOMIC DNA]</scope>
    <source>
        <strain evidence="2 3">CCM 7609</strain>
    </source>
</reference>
<keyword evidence="3" id="KW-1185">Reference proteome</keyword>
<organism evidence="2 3">
    <name type="scientific">Citricoccus parietis</name>
    <dbReference type="NCBI Taxonomy" id="592307"/>
    <lineage>
        <taxon>Bacteria</taxon>
        <taxon>Bacillati</taxon>
        <taxon>Actinomycetota</taxon>
        <taxon>Actinomycetes</taxon>
        <taxon>Micrococcales</taxon>
        <taxon>Micrococcaceae</taxon>
        <taxon>Citricoccus</taxon>
    </lineage>
</organism>
<feature type="compositionally biased region" description="Basic and acidic residues" evidence="1">
    <location>
        <begin position="74"/>
        <end position="89"/>
    </location>
</feature>
<evidence type="ECO:0000256" key="1">
    <source>
        <dbReference type="SAM" id="MobiDB-lite"/>
    </source>
</evidence>
<evidence type="ECO:0000313" key="2">
    <source>
        <dbReference type="EMBL" id="MFB9071854.1"/>
    </source>
</evidence>
<dbReference type="Proteomes" id="UP001589575">
    <property type="component" value="Unassembled WGS sequence"/>
</dbReference>
<dbReference type="EMBL" id="JBHMFI010000001">
    <property type="protein sequence ID" value="MFB9071854.1"/>
    <property type="molecule type" value="Genomic_DNA"/>
</dbReference>
<accession>A0ABV5FZL8</accession>
<protein>
    <submittedName>
        <fullName evidence="2">Uncharacterized protein</fullName>
    </submittedName>
</protein>
<proteinExistence type="predicted"/>